<dbReference type="EMBL" id="CAJNOH010009416">
    <property type="protein sequence ID" value="CAF1497881.1"/>
    <property type="molecule type" value="Genomic_DNA"/>
</dbReference>
<feature type="non-terminal residue" evidence="1">
    <location>
        <position position="1"/>
    </location>
</feature>
<evidence type="ECO:0000313" key="3">
    <source>
        <dbReference type="Proteomes" id="UP000663854"/>
    </source>
</evidence>
<proteinExistence type="predicted"/>
<name>A0A815SY03_9BILA</name>
<dbReference type="Proteomes" id="UP000663854">
    <property type="component" value="Unassembled WGS sequence"/>
</dbReference>
<dbReference type="EMBL" id="CAJNOL010011191">
    <property type="protein sequence ID" value="CAF1654086.1"/>
    <property type="molecule type" value="Genomic_DNA"/>
</dbReference>
<reference evidence="1" key="1">
    <citation type="submission" date="2021-02" db="EMBL/GenBank/DDBJ databases">
        <authorList>
            <person name="Nowell W R."/>
        </authorList>
    </citation>
    <scope>NUCLEOTIDE SEQUENCE</scope>
</reference>
<dbReference type="AlphaFoldDB" id="A0A815SY03"/>
<evidence type="ECO:0000313" key="4">
    <source>
        <dbReference type="Proteomes" id="UP000663870"/>
    </source>
</evidence>
<evidence type="ECO:0000313" key="1">
    <source>
        <dbReference type="EMBL" id="CAF1497881.1"/>
    </source>
</evidence>
<sequence length="60" mass="6212">MTRIKLRGTDSTTSTGNLETSFINSTAALVQETFTKGSTTSISTASVSITTTTTTTTTTS</sequence>
<evidence type="ECO:0000313" key="2">
    <source>
        <dbReference type="EMBL" id="CAF1654086.1"/>
    </source>
</evidence>
<dbReference type="Proteomes" id="UP000663870">
    <property type="component" value="Unassembled WGS sequence"/>
</dbReference>
<protein>
    <submittedName>
        <fullName evidence="1">Uncharacterized protein</fullName>
    </submittedName>
</protein>
<accession>A0A815SY03</accession>
<keyword evidence="4" id="KW-1185">Reference proteome</keyword>
<gene>
    <name evidence="2" type="ORF">JXQ802_LOCUS55003</name>
    <name evidence="1" type="ORF">PYM288_LOCUS38489</name>
</gene>
<comment type="caution">
    <text evidence="1">The sequence shown here is derived from an EMBL/GenBank/DDBJ whole genome shotgun (WGS) entry which is preliminary data.</text>
</comment>
<organism evidence="1 3">
    <name type="scientific">Rotaria sordida</name>
    <dbReference type="NCBI Taxonomy" id="392033"/>
    <lineage>
        <taxon>Eukaryota</taxon>
        <taxon>Metazoa</taxon>
        <taxon>Spiralia</taxon>
        <taxon>Gnathifera</taxon>
        <taxon>Rotifera</taxon>
        <taxon>Eurotatoria</taxon>
        <taxon>Bdelloidea</taxon>
        <taxon>Philodinida</taxon>
        <taxon>Philodinidae</taxon>
        <taxon>Rotaria</taxon>
    </lineage>
</organism>